<keyword evidence="6" id="KW-0571">Peptide transport</keyword>
<comment type="similarity">
    <text evidence="2">Belongs to the binding-protein-dependent transport system permease family. CysTW subfamily.</text>
</comment>
<dbReference type="PANTHER" id="PTHR43848">
    <property type="entry name" value="PUTRESCINE TRANSPORT SYSTEM PERMEASE PROTEIN POTI"/>
    <property type="match status" value="1"/>
</dbReference>
<evidence type="ECO:0000256" key="6">
    <source>
        <dbReference type="ARBA" id="ARBA00022856"/>
    </source>
</evidence>
<feature type="transmembrane region" description="Helical" evidence="10">
    <location>
        <begin position="131"/>
        <end position="152"/>
    </location>
</feature>
<reference evidence="13" key="1">
    <citation type="submission" date="2015-10" db="EMBL/GenBank/DDBJ databases">
        <title>Draft Genome Sequences of 11 Lactococcus lactis subspecies cremoris strains.</title>
        <authorList>
            <person name="Wels M."/>
            <person name="Backus L."/>
            <person name="Boekhorst J."/>
            <person name="Dijkstra A."/>
            <person name="Beerthuizen M."/>
            <person name="Kelly W."/>
            <person name="Siezen R."/>
            <person name="Bachmann H."/>
            <person name="Van Hijum S."/>
        </authorList>
    </citation>
    <scope>NUCLEOTIDE SEQUENCE [LARGE SCALE GENOMIC DNA]</scope>
    <source>
        <strain evidence="13">KF282</strain>
    </source>
</reference>
<dbReference type="PANTHER" id="PTHR43848:SF2">
    <property type="entry name" value="PUTRESCINE TRANSPORT SYSTEM PERMEASE PROTEIN POTI"/>
    <property type="match status" value="1"/>
</dbReference>
<dbReference type="Proteomes" id="UP000053058">
    <property type="component" value="Unassembled WGS sequence"/>
</dbReference>
<keyword evidence="4" id="KW-1003">Cell membrane</keyword>
<keyword evidence="9 10" id="KW-0472">Membrane</keyword>
<dbReference type="RefSeq" id="WP_058219882.1">
    <property type="nucleotide sequence ID" value="NZ_LKLN01000075.1"/>
</dbReference>
<dbReference type="SUPFAM" id="SSF161098">
    <property type="entry name" value="MetI-like"/>
    <property type="match status" value="1"/>
</dbReference>
<dbReference type="Gene3D" id="1.10.3720.10">
    <property type="entry name" value="MetI-like"/>
    <property type="match status" value="1"/>
</dbReference>
<evidence type="ECO:0000256" key="3">
    <source>
        <dbReference type="ARBA" id="ARBA00022448"/>
    </source>
</evidence>
<evidence type="ECO:0000256" key="5">
    <source>
        <dbReference type="ARBA" id="ARBA00022692"/>
    </source>
</evidence>
<feature type="transmembrane region" description="Helical" evidence="10">
    <location>
        <begin position="101"/>
        <end position="125"/>
    </location>
</feature>
<comment type="subcellular location">
    <subcellularLocation>
        <location evidence="1 10">Cell membrane</location>
        <topology evidence="1 10">Multi-pass membrane protein</topology>
    </subcellularLocation>
</comment>
<keyword evidence="3 10" id="KW-0813">Transport</keyword>
<feature type="transmembrane region" description="Helical" evidence="10">
    <location>
        <begin position="65"/>
        <end position="89"/>
    </location>
</feature>
<dbReference type="EMBL" id="LKLN01000075">
    <property type="protein sequence ID" value="KSU03229.1"/>
    <property type="molecule type" value="Genomic_DNA"/>
</dbReference>
<dbReference type="GO" id="GO:0055085">
    <property type="term" value="P:transmembrane transport"/>
    <property type="evidence" value="ECO:0007669"/>
    <property type="project" value="InterPro"/>
</dbReference>
<dbReference type="InterPro" id="IPR000515">
    <property type="entry name" value="MetI-like"/>
</dbReference>
<comment type="caution">
    <text evidence="12">The sequence shown here is derived from an EMBL/GenBank/DDBJ whole genome shotgun (WGS) entry which is preliminary data.</text>
</comment>
<dbReference type="AlphaFoldDB" id="A0A0V8CPY7"/>
<dbReference type="GO" id="GO:0005886">
    <property type="term" value="C:plasma membrane"/>
    <property type="evidence" value="ECO:0007669"/>
    <property type="project" value="UniProtKB-SubCell"/>
</dbReference>
<dbReference type="CDD" id="cd06261">
    <property type="entry name" value="TM_PBP2"/>
    <property type="match status" value="1"/>
</dbReference>
<feature type="domain" description="ABC transmembrane type-1" evidence="11">
    <location>
        <begin position="61"/>
        <end position="249"/>
    </location>
</feature>
<keyword evidence="7" id="KW-0653">Protein transport</keyword>
<feature type="transmembrane region" description="Helical" evidence="10">
    <location>
        <begin position="12"/>
        <end position="31"/>
    </location>
</feature>
<evidence type="ECO:0000256" key="2">
    <source>
        <dbReference type="ARBA" id="ARBA00007069"/>
    </source>
</evidence>
<gene>
    <name evidence="12" type="ORF">KF282_1900</name>
</gene>
<feature type="transmembrane region" description="Helical" evidence="10">
    <location>
        <begin position="173"/>
        <end position="196"/>
    </location>
</feature>
<evidence type="ECO:0000256" key="10">
    <source>
        <dbReference type="RuleBase" id="RU363032"/>
    </source>
</evidence>
<protein>
    <submittedName>
        <fullName evidence="12">Spermidine Putrescine ABC transporter permease component potC</fullName>
    </submittedName>
</protein>
<dbReference type="PATRIC" id="fig|1360.105.peg.1735"/>
<evidence type="ECO:0000259" key="11">
    <source>
        <dbReference type="PROSITE" id="PS50928"/>
    </source>
</evidence>
<keyword evidence="8 10" id="KW-1133">Transmembrane helix</keyword>
<dbReference type="InterPro" id="IPR051789">
    <property type="entry name" value="Bact_Polyamine_Transport"/>
</dbReference>
<dbReference type="GO" id="GO:0015031">
    <property type="term" value="P:protein transport"/>
    <property type="evidence" value="ECO:0007669"/>
    <property type="project" value="UniProtKB-KW"/>
</dbReference>
<evidence type="ECO:0000256" key="4">
    <source>
        <dbReference type="ARBA" id="ARBA00022475"/>
    </source>
</evidence>
<evidence type="ECO:0000256" key="9">
    <source>
        <dbReference type="ARBA" id="ARBA00023136"/>
    </source>
</evidence>
<dbReference type="Pfam" id="PF00528">
    <property type="entry name" value="BPD_transp_1"/>
    <property type="match status" value="1"/>
</dbReference>
<evidence type="ECO:0000313" key="12">
    <source>
        <dbReference type="EMBL" id="KSU03229.1"/>
    </source>
</evidence>
<evidence type="ECO:0000256" key="7">
    <source>
        <dbReference type="ARBA" id="ARBA00022927"/>
    </source>
</evidence>
<proteinExistence type="inferred from homology"/>
<dbReference type="PROSITE" id="PS50928">
    <property type="entry name" value="ABC_TM1"/>
    <property type="match status" value="1"/>
</dbReference>
<sequence>MKEKTWYQSFYIWLVFIFLYLPIVVMIFFSFNQSRQNIFFTGFTLDWYKNLWTNQSLIDGLMNSLIVGISATFVATIIGTLGAVGLAKYNFVGKSFINQILYVPIVIPEVVLGISLLSIFAFFSIPLGLSTLFIAHVTFSVPFIVVSVRAGFTNETLALEEAAMDLGANKVTTFVKVTLPSIWPAIVSGALLAFTLSLDDVIISFFVVGPDSQTLPLAILSMVRVAVTPDVNALATLILIVTVLLIFSNTLRSVRKIQRNKL</sequence>
<feature type="transmembrane region" description="Helical" evidence="10">
    <location>
        <begin position="231"/>
        <end position="251"/>
    </location>
</feature>
<name>A0A0V8CPY7_LACLL</name>
<evidence type="ECO:0000256" key="1">
    <source>
        <dbReference type="ARBA" id="ARBA00004651"/>
    </source>
</evidence>
<evidence type="ECO:0000313" key="13">
    <source>
        <dbReference type="Proteomes" id="UP000053058"/>
    </source>
</evidence>
<evidence type="ECO:0000256" key="8">
    <source>
        <dbReference type="ARBA" id="ARBA00022989"/>
    </source>
</evidence>
<accession>A0A0V8CPY7</accession>
<dbReference type="InterPro" id="IPR035906">
    <property type="entry name" value="MetI-like_sf"/>
</dbReference>
<organism evidence="12 13">
    <name type="scientific">Lactococcus lactis subsp. lactis</name>
    <name type="common">Streptococcus lactis</name>
    <dbReference type="NCBI Taxonomy" id="1360"/>
    <lineage>
        <taxon>Bacteria</taxon>
        <taxon>Bacillati</taxon>
        <taxon>Bacillota</taxon>
        <taxon>Bacilli</taxon>
        <taxon>Lactobacillales</taxon>
        <taxon>Streptococcaceae</taxon>
        <taxon>Lactococcus</taxon>
    </lineage>
</organism>
<dbReference type="GO" id="GO:0015833">
    <property type="term" value="P:peptide transport"/>
    <property type="evidence" value="ECO:0007669"/>
    <property type="project" value="UniProtKB-KW"/>
</dbReference>
<keyword evidence="5 10" id="KW-0812">Transmembrane</keyword>